<evidence type="ECO:0000256" key="2">
    <source>
        <dbReference type="SAM" id="MobiDB-lite"/>
    </source>
</evidence>
<dbReference type="PANTHER" id="PTHR14490">
    <property type="entry name" value="ZINC FINGER, ZZ TYPE"/>
    <property type="match status" value="1"/>
</dbReference>
<evidence type="ECO:0000256" key="1">
    <source>
        <dbReference type="ARBA" id="ARBA00007473"/>
    </source>
</evidence>
<dbReference type="OrthoDB" id="10252032at2759"/>
<dbReference type="GO" id="GO:0000447">
    <property type="term" value="P:endonucleolytic cleavage in ITS1 to separate SSU-rRNA from 5.8S rRNA and LSU-rRNA from tricistronic rRNA transcript (SSU-rRNA, 5.8S rRNA, LSU-rRNA)"/>
    <property type="evidence" value="ECO:0007669"/>
    <property type="project" value="TreeGrafter"/>
</dbReference>
<feature type="region of interest" description="Disordered" evidence="2">
    <location>
        <begin position="377"/>
        <end position="422"/>
    </location>
</feature>
<evidence type="ECO:0000259" key="3">
    <source>
        <dbReference type="Pfam" id="PF12936"/>
    </source>
</evidence>
<comment type="similarity">
    <text evidence="1">Belongs to the KRI1 family.</text>
</comment>
<dbReference type="InterPro" id="IPR018034">
    <property type="entry name" value="Kri1"/>
</dbReference>
<evidence type="ECO:0000313" key="4">
    <source>
        <dbReference type="EMBL" id="PWN38960.1"/>
    </source>
</evidence>
<feature type="compositionally biased region" description="Gly residues" evidence="2">
    <location>
        <begin position="43"/>
        <end position="52"/>
    </location>
</feature>
<feature type="compositionally biased region" description="Basic and acidic residues" evidence="2">
    <location>
        <begin position="29"/>
        <end position="41"/>
    </location>
</feature>
<feature type="compositionally biased region" description="Basic residues" evidence="2">
    <location>
        <begin position="541"/>
        <end position="550"/>
    </location>
</feature>
<gene>
    <name evidence="4" type="ORF">IE81DRAFT_327001</name>
</gene>
<proteinExistence type="inferred from homology"/>
<feature type="region of interest" description="Disordered" evidence="2">
    <location>
        <begin position="251"/>
        <end position="292"/>
    </location>
</feature>
<dbReference type="InterPro" id="IPR024626">
    <property type="entry name" value="Kri1-like_C"/>
</dbReference>
<feature type="compositionally biased region" description="Basic and acidic residues" evidence="2">
    <location>
        <begin position="281"/>
        <end position="291"/>
    </location>
</feature>
<feature type="compositionally biased region" description="Basic residues" evidence="2">
    <location>
        <begin position="703"/>
        <end position="714"/>
    </location>
</feature>
<dbReference type="RefSeq" id="XP_025366120.1">
    <property type="nucleotide sequence ID" value="XM_025514974.1"/>
</dbReference>
<dbReference type="InParanoid" id="A0A316VNR1"/>
<dbReference type="STRING" id="1522189.A0A316VNR1"/>
<dbReference type="GO" id="GO:0005730">
    <property type="term" value="C:nucleolus"/>
    <property type="evidence" value="ECO:0007669"/>
    <property type="project" value="TreeGrafter"/>
</dbReference>
<feature type="compositionally biased region" description="Basic and acidic residues" evidence="2">
    <location>
        <begin position="393"/>
        <end position="422"/>
    </location>
</feature>
<protein>
    <submittedName>
        <fullName evidence="4">Krr1-domain-containing protein</fullName>
    </submittedName>
</protein>
<feature type="region of interest" description="Disordered" evidence="2">
    <location>
        <begin position="528"/>
        <end position="590"/>
    </location>
</feature>
<dbReference type="AlphaFoldDB" id="A0A316VNR1"/>
<dbReference type="GO" id="GO:0030686">
    <property type="term" value="C:90S preribosome"/>
    <property type="evidence" value="ECO:0007669"/>
    <property type="project" value="TreeGrafter"/>
</dbReference>
<dbReference type="FunCoup" id="A0A316VNR1">
    <property type="interactions" value="236"/>
</dbReference>
<feature type="region of interest" description="Disordered" evidence="2">
    <location>
        <begin position="109"/>
        <end position="136"/>
    </location>
</feature>
<reference evidence="4 5" key="1">
    <citation type="journal article" date="2018" name="Mol. Biol. Evol.">
        <title>Broad Genomic Sampling Reveals a Smut Pathogenic Ancestry of the Fungal Clade Ustilaginomycotina.</title>
        <authorList>
            <person name="Kijpornyongpan T."/>
            <person name="Mondo S.J."/>
            <person name="Barry K."/>
            <person name="Sandor L."/>
            <person name="Lee J."/>
            <person name="Lipzen A."/>
            <person name="Pangilinan J."/>
            <person name="LaButti K."/>
            <person name="Hainaut M."/>
            <person name="Henrissat B."/>
            <person name="Grigoriev I.V."/>
            <person name="Spatafora J.W."/>
            <person name="Aime M.C."/>
        </authorList>
    </citation>
    <scope>NUCLEOTIDE SEQUENCE [LARGE SCALE GENOMIC DNA]</scope>
    <source>
        <strain evidence="4 5">MCA 4658</strain>
    </source>
</reference>
<feature type="region of interest" description="Disordered" evidence="2">
    <location>
        <begin position="305"/>
        <end position="354"/>
    </location>
</feature>
<dbReference type="Pfam" id="PF12936">
    <property type="entry name" value="Kri1_C"/>
    <property type="match status" value="1"/>
</dbReference>
<accession>A0A316VNR1</accession>
<dbReference type="Proteomes" id="UP000245783">
    <property type="component" value="Unassembled WGS sequence"/>
</dbReference>
<feature type="compositionally biased region" description="Basic and acidic residues" evidence="2">
    <location>
        <begin position="572"/>
        <end position="590"/>
    </location>
</feature>
<sequence>MDLLADSPDAGTDLSINADFAKRFQHNKQRAEQHRLEERYGKRGVGGGGDGGGGEDDSSSSSGDDTDEDSEGEEVTADVDAAILRTIAKIRGKDESIYDATRRVFDDERSRASNVALPRSSKAMASISSSSSKRVTLADYQRSRINELISKHKDPAAALADATTAVSRGYANDDDAPYGQLAPADEERLLQQEVTRAFHNDADVDDDDDAQQEFFTKAGAQSHESGEDSQAYRAHLLGALGTDKENEVRKLLEGYGQADDQSVPNLRATKRKESKKTSSSAEKKSEERQNEDFLTSYILNRGWIDRPEAAPRAHVASSSRTKEEDPDDASQAASSADGRDWEAEAAALASEDEFDDRAEAYENAYNFRFEALEAGKASEQIQSYARNPQGSARRQDTKRKDQRAERDARKQEEKRQKMGDLKRLAELKQRDVIERLRRLREVTGSSTINLEDLDLEGDFDAAAHDRAMQRAFDEEYYNERDDQFGGGKDTLEKPMWDEEIDLPEHVAEVDDADIEMDADFMSGHRAEQLGDGATRETMSKKDRKKLKKKLKAAEKRVATKDANAEVDEAEMDADRQPESHQDEAGQQRELDSAVDAYYSANYEDVIGDQPTRFKYEPVAKTDYGLSAVEILLADDNELNGIVGLKHIQPYRRGRAKPHDLNRRLKEFRSGLQKRYGKDYAQRGLGAVADPSSTTTREAEERPRKRMGKKERNKRKAMEGDDEGADVRKKSRGAA</sequence>
<dbReference type="GeneID" id="37036844"/>
<feature type="compositionally biased region" description="Acidic residues" evidence="2">
    <location>
        <begin position="53"/>
        <end position="77"/>
    </location>
</feature>
<dbReference type="PANTHER" id="PTHR14490:SF5">
    <property type="entry name" value="PROTEIN KRI1 HOMOLOG"/>
    <property type="match status" value="1"/>
</dbReference>
<feature type="region of interest" description="Disordered" evidence="2">
    <location>
        <begin position="672"/>
        <end position="734"/>
    </location>
</feature>
<keyword evidence="5" id="KW-1185">Reference proteome</keyword>
<feature type="compositionally biased region" description="Low complexity" evidence="2">
    <location>
        <begin position="120"/>
        <end position="133"/>
    </location>
</feature>
<feature type="region of interest" description="Disordered" evidence="2">
    <location>
        <begin position="25"/>
        <end position="78"/>
    </location>
</feature>
<feature type="compositionally biased region" description="Polar residues" evidence="2">
    <location>
        <begin position="379"/>
        <end position="392"/>
    </location>
</feature>
<feature type="compositionally biased region" description="Basic and acidic residues" evidence="2">
    <location>
        <begin position="528"/>
        <end position="540"/>
    </location>
</feature>
<name>A0A316VNR1_9BASI</name>
<dbReference type="Pfam" id="PF05178">
    <property type="entry name" value="Kri1"/>
    <property type="match status" value="1"/>
</dbReference>
<organism evidence="4 5">
    <name type="scientific">Ceraceosorus guamensis</name>
    <dbReference type="NCBI Taxonomy" id="1522189"/>
    <lineage>
        <taxon>Eukaryota</taxon>
        <taxon>Fungi</taxon>
        <taxon>Dikarya</taxon>
        <taxon>Basidiomycota</taxon>
        <taxon>Ustilaginomycotina</taxon>
        <taxon>Exobasidiomycetes</taxon>
        <taxon>Ceraceosorales</taxon>
        <taxon>Ceraceosoraceae</taxon>
        <taxon>Ceraceosorus</taxon>
    </lineage>
</organism>
<feature type="domain" description="Kri1-like C-terminal" evidence="3">
    <location>
        <begin position="589"/>
        <end position="662"/>
    </location>
</feature>
<evidence type="ECO:0000313" key="5">
    <source>
        <dbReference type="Proteomes" id="UP000245783"/>
    </source>
</evidence>
<feature type="compositionally biased region" description="Basic and acidic residues" evidence="2">
    <location>
        <begin position="551"/>
        <end position="563"/>
    </location>
</feature>
<dbReference type="EMBL" id="KZ819511">
    <property type="protein sequence ID" value="PWN38960.1"/>
    <property type="molecule type" value="Genomic_DNA"/>
</dbReference>